<dbReference type="PANTHER" id="PTHR48011:SF4">
    <property type="entry name" value="MITOGEN-ACTIVATED PROTEIN KINASE KINASE KINASE 19"/>
    <property type="match status" value="1"/>
</dbReference>
<reference evidence="3" key="1">
    <citation type="journal article" date="2017" name="Nat. Microbiol.">
        <title>Global analysis of biosynthetic gene clusters reveals vast potential of secondary metabolite production in Penicillium species.</title>
        <authorList>
            <person name="Nielsen J.C."/>
            <person name="Grijseels S."/>
            <person name="Prigent S."/>
            <person name="Ji B."/>
            <person name="Dainat J."/>
            <person name="Nielsen K.F."/>
            <person name="Frisvad J.C."/>
            <person name="Workman M."/>
            <person name="Nielsen J."/>
        </authorList>
    </citation>
    <scope>NUCLEOTIDE SEQUENCE [LARGE SCALE GENOMIC DNA]</scope>
    <source>
        <strain evidence="3">IBT 11843</strain>
    </source>
</reference>
<dbReference type="AlphaFoldDB" id="A0A1V6PDV5"/>
<dbReference type="STRING" id="69771.A0A1V6PDV5"/>
<dbReference type="EMBL" id="MDYL01000009">
    <property type="protein sequence ID" value="OQD74937.1"/>
    <property type="molecule type" value="Genomic_DNA"/>
</dbReference>
<evidence type="ECO:0000313" key="3">
    <source>
        <dbReference type="Proteomes" id="UP000191522"/>
    </source>
</evidence>
<dbReference type="Proteomes" id="UP000191522">
    <property type="component" value="Unassembled WGS sequence"/>
</dbReference>
<dbReference type="Gene3D" id="1.10.510.10">
    <property type="entry name" value="Transferase(Phosphotransferase) domain 1"/>
    <property type="match status" value="1"/>
</dbReference>
<organism evidence="2 3">
    <name type="scientific">Penicillium decumbens</name>
    <dbReference type="NCBI Taxonomy" id="69771"/>
    <lineage>
        <taxon>Eukaryota</taxon>
        <taxon>Fungi</taxon>
        <taxon>Dikarya</taxon>
        <taxon>Ascomycota</taxon>
        <taxon>Pezizomycotina</taxon>
        <taxon>Eurotiomycetes</taxon>
        <taxon>Eurotiomycetidae</taxon>
        <taxon>Eurotiales</taxon>
        <taxon>Aspergillaceae</taxon>
        <taxon>Penicillium</taxon>
    </lineage>
</organism>
<dbReference type="Pfam" id="PF00069">
    <property type="entry name" value="Pkinase"/>
    <property type="match status" value="1"/>
</dbReference>
<evidence type="ECO:0000259" key="1">
    <source>
        <dbReference type="PROSITE" id="PS50011"/>
    </source>
</evidence>
<dbReference type="GO" id="GO:0004672">
    <property type="term" value="F:protein kinase activity"/>
    <property type="evidence" value="ECO:0007669"/>
    <property type="project" value="InterPro"/>
</dbReference>
<dbReference type="SUPFAM" id="SSF56112">
    <property type="entry name" value="Protein kinase-like (PK-like)"/>
    <property type="match status" value="1"/>
</dbReference>
<gene>
    <name evidence="2" type="ORF">PENDEC_c009G05557</name>
</gene>
<evidence type="ECO:0000313" key="2">
    <source>
        <dbReference type="EMBL" id="OQD74937.1"/>
    </source>
</evidence>
<dbReference type="PROSITE" id="PS50011">
    <property type="entry name" value="PROTEIN_KINASE_DOM"/>
    <property type="match status" value="1"/>
</dbReference>
<dbReference type="InterPro" id="IPR052751">
    <property type="entry name" value="Plant_MAPKKK"/>
</dbReference>
<dbReference type="InterPro" id="IPR000719">
    <property type="entry name" value="Prot_kinase_dom"/>
</dbReference>
<protein>
    <recommendedName>
        <fullName evidence="1">Protein kinase domain-containing protein</fullName>
    </recommendedName>
</protein>
<dbReference type="GO" id="GO:0005524">
    <property type="term" value="F:ATP binding"/>
    <property type="evidence" value="ECO:0007669"/>
    <property type="project" value="InterPro"/>
</dbReference>
<dbReference type="GO" id="GO:0007165">
    <property type="term" value="P:signal transduction"/>
    <property type="evidence" value="ECO:0007669"/>
    <property type="project" value="TreeGrafter"/>
</dbReference>
<proteinExistence type="predicted"/>
<dbReference type="OrthoDB" id="4062651at2759"/>
<comment type="caution">
    <text evidence="2">The sequence shown here is derived from an EMBL/GenBank/DDBJ whole genome shotgun (WGS) entry which is preliminary data.</text>
</comment>
<keyword evidence="3" id="KW-1185">Reference proteome</keyword>
<feature type="domain" description="Protein kinase" evidence="1">
    <location>
        <begin position="1"/>
        <end position="225"/>
    </location>
</feature>
<dbReference type="InterPro" id="IPR011009">
    <property type="entry name" value="Kinase-like_dom_sf"/>
</dbReference>
<accession>A0A1V6PDV5</accession>
<dbReference type="PANTHER" id="PTHR48011">
    <property type="entry name" value="CCR4-NOT TRANSCRIPTIONAL COMPLEX SUBUNIT CAF120-RELATED"/>
    <property type="match status" value="1"/>
</dbReference>
<dbReference type="OMA" id="DGEIKDH"/>
<sequence>MAPRINAPKSEISLHQLTAALTPVPDNTILTLWPGAPLREAPETQSATFIKRAAFEVYDFLKQRGIEKQLSGALVAEAHVLKELSHHPHPNLVRYRGCRVKRGYITGLVLDRHPHDLLTYVQRGYGTIDKVPFMAALESVIGHLHGLGYAHNDLDPSNVMVSEAGMPVLVDFDGCQKLGTELKHTRGTKDWIEGEIEDHNVSEVRHDIYALGRIRAWLDSPDLLR</sequence>
<name>A0A1V6PDV5_PENDC</name>